<comment type="caution">
    <text evidence="2">The sequence shown here is derived from an EMBL/GenBank/DDBJ whole genome shotgun (WGS) entry which is preliminary data.</text>
</comment>
<evidence type="ECO:0008006" key="4">
    <source>
        <dbReference type="Google" id="ProtNLM"/>
    </source>
</evidence>
<sequence>MFTRAILITGIAFISTVAGVSKVIAQEFTVKTETKTQPTERPKTMDAIKEAVKDLTDEQKEKLESLRQKAIAKEKALFESAGITWKMSEQRREAYASLKAKGLKGKKD</sequence>
<proteinExistence type="predicted"/>
<organism evidence="2 3">
    <name type="scientific">Rubripirellula tenax</name>
    <dbReference type="NCBI Taxonomy" id="2528015"/>
    <lineage>
        <taxon>Bacteria</taxon>
        <taxon>Pseudomonadati</taxon>
        <taxon>Planctomycetota</taxon>
        <taxon>Planctomycetia</taxon>
        <taxon>Pirellulales</taxon>
        <taxon>Pirellulaceae</taxon>
        <taxon>Rubripirellula</taxon>
    </lineage>
</organism>
<name>A0A5C6FJR7_9BACT</name>
<keyword evidence="3" id="KW-1185">Reference proteome</keyword>
<evidence type="ECO:0000313" key="3">
    <source>
        <dbReference type="Proteomes" id="UP000318288"/>
    </source>
</evidence>
<keyword evidence="1" id="KW-0175">Coiled coil</keyword>
<protein>
    <recommendedName>
        <fullName evidence="4">LTXXQ motif protein</fullName>
    </recommendedName>
</protein>
<feature type="coiled-coil region" evidence="1">
    <location>
        <begin position="49"/>
        <end position="76"/>
    </location>
</feature>
<reference evidence="2 3" key="1">
    <citation type="submission" date="2019-02" db="EMBL/GenBank/DDBJ databases">
        <title>Deep-cultivation of Planctomycetes and their phenomic and genomic characterization uncovers novel biology.</title>
        <authorList>
            <person name="Wiegand S."/>
            <person name="Jogler M."/>
            <person name="Boedeker C."/>
            <person name="Pinto D."/>
            <person name="Vollmers J."/>
            <person name="Rivas-Marin E."/>
            <person name="Kohn T."/>
            <person name="Peeters S.H."/>
            <person name="Heuer A."/>
            <person name="Rast P."/>
            <person name="Oberbeckmann S."/>
            <person name="Bunk B."/>
            <person name="Jeske O."/>
            <person name="Meyerdierks A."/>
            <person name="Storesund J.E."/>
            <person name="Kallscheuer N."/>
            <person name="Luecker S."/>
            <person name="Lage O.M."/>
            <person name="Pohl T."/>
            <person name="Merkel B.J."/>
            <person name="Hornburger P."/>
            <person name="Mueller R.-W."/>
            <person name="Bruemmer F."/>
            <person name="Labrenz M."/>
            <person name="Spormann A.M."/>
            <person name="Op Den Camp H."/>
            <person name="Overmann J."/>
            <person name="Amann R."/>
            <person name="Jetten M.S.M."/>
            <person name="Mascher T."/>
            <person name="Medema M.H."/>
            <person name="Devos D.P."/>
            <person name="Kaster A.-K."/>
            <person name="Ovreas L."/>
            <person name="Rohde M."/>
            <person name="Galperin M.Y."/>
            <person name="Jogler C."/>
        </authorList>
    </citation>
    <scope>NUCLEOTIDE SEQUENCE [LARGE SCALE GENOMIC DNA]</scope>
    <source>
        <strain evidence="2 3">Poly51</strain>
    </source>
</reference>
<evidence type="ECO:0000313" key="2">
    <source>
        <dbReference type="EMBL" id="TWU60347.1"/>
    </source>
</evidence>
<evidence type="ECO:0000256" key="1">
    <source>
        <dbReference type="SAM" id="Coils"/>
    </source>
</evidence>
<dbReference type="AlphaFoldDB" id="A0A5C6FJR7"/>
<gene>
    <name evidence="2" type="ORF">Poly51_06220</name>
</gene>
<dbReference type="Proteomes" id="UP000318288">
    <property type="component" value="Unassembled WGS sequence"/>
</dbReference>
<dbReference type="EMBL" id="SJPW01000001">
    <property type="protein sequence ID" value="TWU60347.1"/>
    <property type="molecule type" value="Genomic_DNA"/>
</dbReference>
<accession>A0A5C6FJR7</accession>